<organism evidence="6 7">
    <name type="scientific">Labedaea rhizosphaerae</name>
    <dbReference type="NCBI Taxonomy" id="598644"/>
    <lineage>
        <taxon>Bacteria</taxon>
        <taxon>Bacillati</taxon>
        <taxon>Actinomycetota</taxon>
        <taxon>Actinomycetes</taxon>
        <taxon>Pseudonocardiales</taxon>
        <taxon>Pseudonocardiaceae</taxon>
        <taxon>Labedaea</taxon>
    </lineage>
</organism>
<evidence type="ECO:0000256" key="1">
    <source>
        <dbReference type="ARBA" id="ARBA00022679"/>
    </source>
</evidence>
<sequence>MADIDRRLRHLLRERAALADGPSLKPVLRHVVTVARELVGVPYAAAGILDEDGQLDDFVYEGIDEPTAELIGAPPEGHGLLGNLLDRATPIRVDDLAEQPGTAGFPPRHPVMKSFLGVPIRIQGRTRGQLYLADPARGRFDSDDEDLVVALVTSTAVAIENVELRRHSRQRERWLAAAAAAAGQVLGGGGARPFDPVPRFAQQTAEADFATLVLVTDQDRLQLQAATGIFADEAPGRLLDMDTSLAGQVVRSARPVRTQGYPDTGDTHVAARIGSVVVVPIASGGVVIGALGVGRLAPRRSYTDADIGHLVEFAEHVGLAMELSRARTRTRDRGAAEVDRISVELDKQVVQRLFAVSLGLEGLMTIGMSPVVRDRLTRSVSALDDSIDRIRSMVYGIDSTIGRDRPRSLQHQVLAAVEDCTPALGLSVTTTFSGELDSTVPDAVADTVIEIVHLVLQSIAEHAGASRVELGMTVSADLLTIDVVDNGSETHAPGPSLREQAEAHAGRLDTHSTPTGGTRMTWTAKMA</sequence>
<feature type="compositionally biased region" description="Basic and acidic residues" evidence="4">
    <location>
        <begin position="499"/>
        <end position="510"/>
    </location>
</feature>
<keyword evidence="3" id="KW-0902">Two-component regulatory system</keyword>
<dbReference type="InterPro" id="IPR029016">
    <property type="entry name" value="GAF-like_dom_sf"/>
</dbReference>
<proteinExistence type="predicted"/>
<dbReference type="OrthoDB" id="5241249at2"/>
<dbReference type="RefSeq" id="WP_133851587.1">
    <property type="nucleotide sequence ID" value="NZ_SNXZ01000004.1"/>
</dbReference>
<feature type="region of interest" description="Disordered" evidence="4">
    <location>
        <begin position="486"/>
        <end position="527"/>
    </location>
</feature>
<keyword evidence="2" id="KW-0418">Kinase</keyword>
<dbReference type="InterPro" id="IPR036890">
    <property type="entry name" value="HATPase_C_sf"/>
</dbReference>
<dbReference type="Gene3D" id="3.30.565.10">
    <property type="entry name" value="Histidine kinase-like ATPase, C-terminal domain"/>
    <property type="match status" value="1"/>
</dbReference>
<dbReference type="Proteomes" id="UP000295444">
    <property type="component" value="Unassembled WGS sequence"/>
</dbReference>
<evidence type="ECO:0000313" key="6">
    <source>
        <dbReference type="EMBL" id="TDP96204.1"/>
    </source>
</evidence>
<dbReference type="PANTHER" id="PTHR24421:SF61">
    <property type="entry name" value="OXYGEN SENSOR HISTIDINE KINASE NREB"/>
    <property type="match status" value="1"/>
</dbReference>
<reference evidence="6 7" key="1">
    <citation type="submission" date="2019-03" db="EMBL/GenBank/DDBJ databases">
        <title>Genomic Encyclopedia of Type Strains, Phase IV (KMG-IV): sequencing the most valuable type-strain genomes for metagenomic binning, comparative biology and taxonomic classification.</title>
        <authorList>
            <person name="Goeker M."/>
        </authorList>
    </citation>
    <scope>NUCLEOTIDE SEQUENCE [LARGE SCALE GENOMIC DNA]</scope>
    <source>
        <strain evidence="6 7">DSM 45361</strain>
    </source>
</reference>
<accession>A0A4R6S9R0</accession>
<name>A0A4R6S9R0_LABRH</name>
<keyword evidence="7" id="KW-1185">Reference proteome</keyword>
<dbReference type="Gene3D" id="3.30.450.40">
    <property type="match status" value="2"/>
</dbReference>
<protein>
    <submittedName>
        <fullName evidence="6">GAF domain-containing protein</fullName>
    </submittedName>
</protein>
<dbReference type="SUPFAM" id="SSF55781">
    <property type="entry name" value="GAF domain-like"/>
    <property type="match status" value="2"/>
</dbReference>
<dbReference type="InterPro" id="IPR003018">
    <property type="entry name" value="GAF"/>
</dbReference>
<dbReference type="EMBL" id="SNXZ01000004">
    <property type="protein sequence ID" value="TDP96204.1"/>
    <property type="molecule type" value="Genomic_DNA"/>
</dbReference>
<dbReference type="PANTHER" id="PTHR24421">
    <property type="entry name" value="NITRATE/NITRITE SENSOR PROTEIN NARX-RELATED"/>
    <property type="match status" value="1"/>
</dbReference>
<feature type="domain" description="GAF" evidence="5">
    <location>
        <begin position="189"/>
        <end position="331"/>
    </location>
</feature>
<evidence type="ECO:0000259" key="5">
    <source>
        <dbReference type="SMART" id="SM00065"/>
    </source>
</evidence>
<keyword evidence="1" id="KW-0808">Transferase</keyword>
<dbReference type="AlphaFoldDB" id="A0A4R6S9R0"/>
<evidence type="ECO:0000313" key="7">
    <source>
        <dbReference type="Proteomes" id="UP000295444"/>
    </source>
</evidence>
<gene>
    <name evidence="6" type="ORF">EV186_104186</name>
</gene>
<dbReference type="GO" id="GO:0016301">
    <property type="term" value="F:kinase activity"/>
    <property type="evidence" value="ECO:0007669"/>
    <property type="project" value="UniProtKB-KW"/>
</dbReference>
<dbReference type="GO" id="GO:0000160">
    <property type="term" value="P:phosphorelay signal transduction system"/>
    <property type="evidence" value="ECO:0007669"/>
    <property type="project" value="UniProtKB-KW"/>
</dbReference>
<feature type="compositionally biased region" description="Polar residues" evidence="4">
    <location>
        <begin position="511"/>
        <end position="521"/>
    </location>
</feature>
<evidence type="ECO:0000256" key="2">
    <source>
        <dbReference type="ARBA" id="ARBA00022777"/>
    </source>
</evidence>
<comment type="caution">
    <text evidence="6">The sequence shown here is derived from an EMBL/GenBank/DDBJ whole genome shotgun (WGS) entry which is preliminary data.</text>
</comment>
<dbReference type="SMART" id="SM00065">
    <property type="entry name" value="GAF"/>
    <property type="match status" value="2"/>
</dbReference>
<evidence type="ECO:0000256" key="3">
    <source>
        <dbReference type="ARBA" id="ARBA00023012"/>
    </source>
</evidence>
<dbReference type="Pfam" id="PF13185">
    <property type="entry name" value="GAF_2"/>
    <property type="match status" value="2"/>
</dbReference>
<dbReference type="InterPro" id="IPR050482">
    <property type="entry name" value="Sensor_HK_TwoCompSys"/>
</dbReference>
<feature type="domain" description="GAF" evidence="5">
    <location>
        <begin position="23"/>
        <end position="169"/>
    </location>
</feature>
<evidence type="ECO:0000256" key="4">
    <source>
        <dbReference type="SAM" id="MobiDB-lite"/>
    </source>
</evidence>